<dbReference type="Proteomes" id="UP000292447">
    <property type="component" value="Chromosome V"/>
</dbReference>
<organism evidence="1 2">
    <name type="scientific">Metschnikowia aff. pulcherrima</name>
    <dbReference type="NCBI Taxonomy" id="2163413"/>
    <lineage>
        <taxon>Eukaryota</taxon>
        <taxon>Fungi</taxon>
        <taxon>Dikarya</taxon>
        <taxon>Ascomycota</taxon>
        <taxon>Saccharomycotina</taxon>
        <taxon>Pichiomycetes</taxon>
        <taxon>Metschnikowiaceae</taxon>
        <taxon>Metschnikowia</taxon>
    </lineage>
</organism>
<protein>
    <submittedName>
        <fullName evidence="1">Uncharacterized protein</fullName>
    </submittedName>
</protein>
<dbReference type="AlphaFoldDB" id="A0A4P6XSC9"/>
<dbReference type="EMBL" id="CP034460">
    <property type="protein sequence ID" value="QBM90029.1"/>
    <property type="molecule type" value="Genomic_DNA"/>
</dbReference>
<gene>
    <name evidence="1" type="ORF">METSCH_E02680</name>
</gene>
<evidence type="ECO:0000313" key="2">
    <source>
        <dbReference type="Proteomes" id="UP000292447"/>
    </source>
</evidence>
<reference evidence="2" key="1">
    <citation type="submission" date="2019-03" db="EMBL/GenBank/DDBJ databases">
        <title>Snf2 controls pulcherriminic acid biosynthesis and connects pigmentation and antifungal activity of the yeast Metschnikowia pulcherrima.</title>
        <authorList>
            <person name="Gore-Lloyd D."/>
            <person name="Sumann I."/>
            <person name="Brachmann A.O."/>
            <person name="Schneeberger K."/>
            <person name="Ortiz-Merino R.A."/>
            <person name="Moreno-Beltran M."/>
            <person name="Schlaefli M."/>
            <person name="Kirner P."/>
            <person name="Santos Kron A."/>
            <person name="Wolfe K.H."/>
            <person name="Piel J."/>
            <person name="Ahrens C.H."/>
            <person name="Henk D."/>
            <person name="Freimoser F.M."/>
        </authorList>
    </citation>
    <scope>NUCLEOTIDE SEQUENCE [LARGE SCALE GENOMIC DNA]</scope>
    <source>
        <strain evidence="2">APC 1.2</strain>
    </source>
</reference>
<evidence type="ECO:0000313" key="1">
    <source>
        <dbReference type="EMBL" id="QBM90029.1"/>
    </source>
</evidence>
<proteinExistence type="predicted"/>
<keyword evidence="2" id="KW-1185">Reference proteome</keyword>
<sequence length="282" mass="31521">MPYQLLILTKDWFLSDILPGKFRVLLGILNKGYSKPMARYGIIQSPRIKDHDRFLDSLQLDLGCVSVDSDKDFAVFLLLGSKGDFKRLEAEFAYKRHFNSEIWPLTSANDSDIPIDLAREFEFGPLSRDTVEHVTLAPTDRLGPDIADRVLATIGVKTYTDDGHFRESDLSAGTKHYELTAFTSFMRGMGTELLGYVSSAFISTEKPTILRPAHVTRVVLHAVVIKEHDLVPYYSKVCGFVPSTHPDVVVSVSGTDSPLESGIKASQDFTISYLRRDLMVGK</sequence>
<accession>A0A4P6XSC9</accession>
<name>A0A4P6XSC9_9ASCO</name>